<dbReference type="PROSITE" id="PS00501">
    <property type="entry name" value="SPASE_I_1"/>
    <property type="match status" value="1"/>
</dbReference>
<dbReference type="PANTHER" id="PTHR43390">
    <property type="entry name" value="SIGNAL PEPTIDASE I"/>
    <property type="match status" value="1"/>
</dbReference>
<keyword evidence="5 6" id="KW-0378">Hydrolase</keyword>
<dbReference type="SUPFAM" id="SSF51306">
    <property type="entry name" value="LexA/Signal peptidase"/>
    <property type="match status" value="1"/>
</dbReference>
<gene>
    <name evidence="9" type="primary">lepB</name>
    <name evidence="9" type="ORF">H9636_16615</name>
</gene>
<evidence type="ECO:0000256" key="4">
    <source>
        <dbReference type="ARBA" id="ARBA00022670"/>
    </source>
</evidence>
<sequence length="190" mass="21782">MGKRIEKKESLEWGKAALIAFVCVWGIRFFLFTPTKVEGASMMPTFEDGDRVIVNKIGPRLTEYNRFDVVVFKATEEKNYIKRIIGLPGDQITYKNDVLYINGQKYDEPYLEQYKGLLKNHGTLTEDFSLGEKLGGEVVPEGYLFVLGDNRRKSIDSRDPHIGFVPMDKVVGTADMKVWPLNHLEFINKQ</sequence>
<keyword evidence="6" id="KW-1133">Transmembrane helix</keyword>
<dbReference type="Proteomes" id="UP000640930">
    <property type="component" value="Unassembled WGS sequence"/>
</dbReference>
<dbReference type="PRINTS" id="PR00727">
    <property type="entry name" value="LEADERPTASE"/>
</dbReference>
<keyword evidence="6" id="KW-0472">Membrane</keyword>
<comment type="catalytic activity">
    <reaction evidence="1 6">
        <text>Cleavage of hydrophobic, N-terminal signal or leader sequences from secreted and periplasmic proteins.</text>
        <dbReference type="EC" id="3.4.21.89"/>
    </reaction>
</comment>
<feature type="domain" description="Peptidase S26" evidence="8">
    <location>
        <begin position="11"/>
        <end position="179"/>
    </location>
</feature>
<dbReference type="PROSITE" id="PS00761">
    <property type="entry name" value="SPASE_I_3"/>
    <property type="match status" value="1"/>
</dbReference>
<organism evidence="9 10">
    <name type="scientific">Ureibacillus galli</name>
    <dbReference type="NCBI Taxonomy" id="2762222"/>
    <lineage>
        <taxon>Bacteria</taxon>
        <taxon>Bacillati</taxon>
        <taxon>Bacillota</taxon>
        <taxon>Bacilli</taxon>
        <taxon>Bacillales</taxon>
        <taxon>Caryophanaceae</taxon>
        <taxon>Ureibacillus</taxon>
    </lineage>
</organism>
<evidence type="ECO:0000256" key="1">
    <source>
        <dbReference type="ARBA" id="ARBA00000677"/>
    </source>
</evidence>
<dbReference type="Pfam" id="PF10502">
    <property type="entry name" value="Peptidase_S26"/>
    <property type="match status" value="1"/>
</dbReference>
<evidence type="ECO:0000259" key="8">
    <source>
        <dbReference type="Pfam" id="PF10502"/>
    </source>
</evidence>
<proteinExistence type="inferred from homology"/>
<dbReference type="Gene3D" id="2.10.109.10">
    <property type="entry name" value="Umud Fragment, subunit A"/>
    <property type="match status" value="1"/>
</dbReference>
<dbReference type="RefSeq" id="WP_191708691.1">
    <property type="nucleotide sequence ID" value="NZ_JACSQA010000034.1"/>
</dbReference>
<dbReference type="NCBIfam" id="TIGR02227">
    <property type="entry name" value="sigpep_I_bact"/>
    <property type="match status" value="1"/>
</dbReference>
<comment type="subcellular location">
    <subcellularLocation>
        <location evidence="2">Cell membrane</location>
        <topology evidence="2">Single-pass type II membrane protein</topology>
    </subcellularLocation>
    <subcellularLocation>
        <location evidence="7">Membrane</location>
        <topology evidence="7">Single-pass type II membrane protein</topology>
    </subcellularLocation>
</comment>
<feature type="transmembrane region" description="Helical" evidence="6">
    <location>
        <begin position="12"/>
        <end position="32"/>
    </location>
</feature>
<keyword evidence="6" id="KW-0812">Transmembrane</keyword>
<evidence type="ECO:0000256" key="6">
    <source>
        <dbReference type="RuleBase" id="RU003993"/>
    </source>
</evidence>
<evidence type="ECO:0000256" key="3">
    <source>
        <dbReference type="ARBA" id="ARBA00013208"/>
    </source>
</evidence>
<evidence type="ECO:0000256" key="5">
    <source>
        <dbReference type="ARBA" id="ARBA00022801"/>
    </source>
</evidence>
<dbReference type="InterPro" id="IPR036286">
    <property type="entry name" value="LexA/Signal_pep-like_sf"/>
</dbReference>
<dbReference type="PANTHER" id="PTHR43390:SF8">
    <property type="entry name" value="SIGNAL PEPTIDASE I"/>
    <property type="match status" value="1"/>
</dbReference>
<evidence type="ECO:0000256" key="7">
    <source>
        <dbReference type="RuleBase" id="RU362042"/>
    </source>
</evidence>
<reference evidence="9 10" key="1">
    <citation type="submission" date="2020-08" db="EMBL/GenBank/DDBJ databases">
        <title>A Genomic Blueprint of the Chicken Gut Microbiome.</title>
        <authorList>
            <person name="Gilroy R."/>
            <person name="Ravi A."/>
            <person name="Getino M."/>
            <person name="Pursley I."/>
            <person name="Horton D.L."/>
            <person name="Alikhan N.-F."/>
            <person name="Baker D."/>
            <person name="Gharbi K."/>
            <person name="Hall N."/>
            <person name="Watson M."/>
            <person name="Adriaenssens E.M."/>
            <person name="Foster-Nyarko E."/>
            <person name="Jarju S."/>
            <person name="Secka A."/>
            <person name="Antonio M."/>
            <person name="Oren A."/>
            <person name="Chaudhuri R."/>
            <person name="La Ragione R.M."/>
            <person name="Hildebrand F."/>
            <person name="Pallen M.J."/>
        </authorList>
    </citation>
    <scope>NUCLEOTIDE SEQUENCE [LARGE SCALE GENOMIC DNA]</scope>
    <source>
        <strain evidence="9 10">Re31</strain>
    </source>
</reference>
<keyword evidence="4 6" id="KW-0645">Protease</keyword>
<dbReference type="GO" id="GO:0009003">
    <property type="term" value="F:signal peptidase activity"/>
    <property type="evidence" value="ECO:0007669"/>
    <property type="project" value="UniProtKB-EC"/>
</dbReference>
<dbReference type="InterPro" id="IPR019757">
    <property type="entry name" value="Pept_S26A_signal_pept_1_Lys-AS"/>
</dbReference>
<dbReference type="InterPro" id="IPR019756">
    <property type="entry name" value="Pept_S26A_signal_pept_1_Ser-AS"/>
</dbReference>
<dbReference type="InterPro" id="IPR000223">
    <property type="entry name" value="Pept_S26A_signal_pept_1"/>
</dbReference>
<dbReference type="CDD" id="cd06530">
    <property type="entry name" value="S26_SPase_I"/>
    <property type="match status" value="1"/>
</dbReference>
<name>A0ABR8XGB4_9BACL</name>
<dbReference type="InterPro" id="IPR019533">
    <property type="entry name" value="Peptidase_S26"/>
</dbReference>
<evidence type="ECO:0000313" key="9">
    <source>
        <dbReference type="EMBL" id="MBD8028269.1"/>
    </source>
</evidence>
<accession>A0ABR8XGB4</accession>
<comment type="similarity">
    <text evidence="7">Belongs to the peptidase S26 family.</text>
</comment>
<dbReference type="PROSITE" id="PS00760">
    <property type="entry name" value="SPASE_I_2"/>
    <property type="match status" value="1"/>
</dbReference>
<dbReference type="EMBL" id="JACSQA010000034">
    <property type="protein sequence ID" value="MBD8028269.1"/>
    <property type="molecule type" value="Genomic_DNA"/>
</dbReference>
<keyword evidence="10" id="KW-1185">Reference proteome</keyword>
<evidence type="ECO:0000313" key="10">
    <source>
        <dbReference type="Proteomes" id="UP000640930"/>
    </source>
</evidence>
<evidence type="ECO:0000256" key="2">
    <source>
        <dbReference type="ARBA" id="ARBA00004401"/>
    </source>
</evidence>
<comment type="caution">
    <text evidence="9">The sequence shown here is derived from an EMBL/GenBank/DDBJ whole genome shotgun (WGS) entry which is preliminary data.</text>
</comment>
<dbReference type="InterPro" id="IPR019758">
    <property type="entry name" value="Pept_S26A_signal_pept_1_CS"/>
</dbReference>
<dbReference type="EC" id="3.4.21.89" evidence="3 6"/>
<protein>
    <recommendedName>
        <fullName evidence="3 6">Signal peptidase I</fullName>
        <ecNumber evidence="3 6">3.4.21.89</ecNumber>
    </recommendedName>
</protein>